<keyword evidence="2" id="KW-1185">Reference proteome</keyword>
<reference evidence="1 2" key="1">
    <citation type="submission" date="2019-06" db="EMBL/GenBank/DDBJ databases">
        <title>Genomic Encyclopedia of Type Strains, Phase IV (KMG-V): Genome sequencing to study the core and pangenomes of soil and plant-associated prokaryotes.</title>
        <authorList>
            <person name="Whitman W."/>
        </authorList>
    </citation>
    <scope>NUCLEOTIDE SEQUENCE [LARGE SCALE GENOMIC DNA]</scope>
    <source>
        <strain evidence="1 2">BR 510</strain>
    </source>
</reference>
<proteinExistence type="predicted"/>
<dbReference type="AlphaFoldDB" id="A0A560DK97"/>
<name>A0A560DK97_9BRAD</name>
<dbReference type="EMBL" id="VITK01000006">
    <property type="protein sequence ID" value="TWA97528.1"/>
    <property type="molecule type" value="Genomic_DNA"/>
</dbReference>
<evidence type="ECO:0000313" key="1">
    <source>
        <dbReference type="EMBL" id="TWA97528.1"/>
    </source>
</evidence>
<evidence type="ECO:0000313" key="2">
    <source>
        <dbReference type="Proteomes" id="UP000319949"/>
    </source>
</evidence>
<protein>
    <submittedName>
        <fullName evidence="1">Uncharacterized protein</fullName>
    </submittedName>
</protein>
<sequence>MDVADRLHQRAMGFEYYEAQAHKLRTVEYKDGKHLTETERLETIMVKRVAVLEVTEAEIKNIAKEAAEGALRKFLLMIGVDVSSPAAMLELQADFRHLRVERQTVGKLRDKIYENRRTLVGAPQKISITIQCALYWAGNA</sequence>
<organism evidence="1 2">
    <name type="scientific">Bradyrhizobium stylosanthis</name>
    <dbReference type="NCBI Taxonomy" id="1803665"/>
    <lineage>
        <taxon>Bacteria</taxon>
        <taxon>Pseudomonadati</taxon>
        <taxon>Pseudomonadota</taxon>
        <taxon>Alphaproteobacteria</taxon>
        <taxon>Hyphomicrobiales</taxon>
        <taxon>Nitrobacteraceae</taxon>
        <taxon>Bradyrhizobium</taxon>
    </lineage>
</organism>
<gene>
    <name evidence="1" type="ORF">FBZ96_106587</name>
</gene>
<accession>A0A560DK97</accession>
<comment type="caution">
    <text evidence="1">The sequence shown here is derived from an EMBL/GenBank/DDBJ whole genome shotgun (WGS) entry which is preliminary data.</text>
</comment>
<dbReference type="Proteomes" id="UP000319949">
    <property type="component" value="Unassembled WGS sequence"/>
</dbReference>